<keyword evidence="2" id="KW-1185">Reference proteome</keyword>
<protein>
    <submittedName>
        <fullName evidence="1">Uncharacterized protein</fullName>
    </submittedName>
</protein>
<gene>
    <name evidence="1" type="ORF">O4J56_16350</name>
</gene>
<name>A0ABT4U798_9ACTN</name>
<comment type="caution">
    <text evidence="1">The sequence shown here is derived from an EMBL/GenBank/DDBJ whole genome shotgun (WGS) entry which is preliminary data.</text>
</comment>
<sequence length="61" mass="5930">MEGTAATVRVHGIGAGDAAGVLAPASAALIRPDGHIAAVGPADAPQAIRAYLQTWTHSAAG</sequence>
<evidence type="ECO:0000313" key="2">
    <source>
        <dbReference type="Proteomes" id="UP001527866"/>
    </source>
</evidence>
<accession>A0ABT4U798</accession>
<evidence type="ECO:0000313" key="1">
    <source>
        <dbReference type="EMBL" id="MDA2812217.1"/>
    </source>
</evidence>
<proteinExistence type="predicted"/>
<dbReference type="Gene3D" id="3.40.30.120">
    <property type="match status" value="1"/>
</dbReference>
<dbReference type="Pfam" id="PF21274">
    <property type="entry name" value="Rng_hyd_C"/>
    <property type="match status" value="1"/>
</dbReference>
<dbReference type="Proteomes" id="UP001527866">
    <property type="component" value="Unassembled WGS sequence"/>
</dbReference>
<organism evidence="1 2">
    <name type="scientific">Nocardiopsis endophytica</name>
    <dbReference type="NCBI Taxonomy" id="3018445"/>
    <lineage>
        <taxon>Bacteria</taxon>
        <taxon>Bacillati</taxon>
        <taxon>Actinomycetota</taxon>
        <taxon>Actinomycetes</taxon>
        <taxon>Streptosporangiales</taxon>
        <taxon>Nocardiopsidaceae</taxon>
        <taxon>Nocardiopsis</taxon>
    </lineage>
</organism>
<dbReference type="EMBL" id="JAQFWQ010000044">
    <property type="protein sequence ID" value="MDA2812217.1"/>
    <property type="molecule type" value="Genomic_DNA"/>
</dbReference>
<reference evidence="1 2" key="1">
    <citation type="submission" date="2023-01" db="EMBL/GenBank/DDBJ databases">
        <title>Draft genome sequence of Nocardiopsis sp. RSe5-2 isolated from halophytes.</title>
        <authorList>
            <person name="Duangmal K."/>
            <person name="Chantavorakit T."/>
        </authorList>
    </citation>
    <scope>NUCLEOTIDE SEQUENCE [LARGE SCALE GENOMIC DNA]</scope>
    <source>
        <strain evidence="1 2">RSe5-2</strain>
    </source>
</reference>